<evidence type="ECO:0000256" key="1">
    <source>
        <dbReference type="SAM" id="MobiDB-lite"/>
    </source>
</evidence>
<reference evidence="2 3" key="1">
    <citation type="journal article" date="2009" name="Int. J. Syst. Evol. Microbiol.">
        <title>Paenibacillus contaminans sp. nov., isolated from a contaminated laboratory plate.</title>
        <authorList>
            <person name="Chou J.H."/>
            <person name="Lee J.H."/>
            <person name="Lin M.C."/>
            <person name="Chang P.S."/>
            <person name="Arun A.B."/>
            <person name="Young C.C."/>
            <person name="Chen W.M."/>
        </authorList>
    </citation>
    <scope>NUCLEOTIDE SEQUENCE [LARGE SCALE GENOMIC DNA]</scope>
    <source>
        <strain evidence="2 3">CKOBP-6</strain>
    </source>
</reference>
<sequence length="179" mass="19830">MSEAKIAQTKKGYVFNVSILVEGYNNGIALEALLHMLNTGKVLDYQINEGIELGKIIDASLAEPHNQQAVSIKKSPIKENRAPSAAEKTPKPAESRTAQSHSSKASVPEPNYAVNLLKDYQQTNTLVRLSALKGKGVRISLPCRILSFDAESQLITVYHVDEKKVYQFHLNEIEDFHAN</sequence>
<accession>A0A329MQS5</accession>
<dbReference type="RefSeq" id="WP_113029695.1">
    <property type="nucleotide sequence ID" value="NZ_QMFB01000002.1"/>
</dbReference>
<gene>
    <name evidence="2" type="ORF">DQG23_04885</name>
</gene>
<evidence type="ECO:0000313" key="3">
    <source>
        <dbReference type="Proteomes" id="UP000250369"/>
    </source>
</evidence>
<organism evidence="2 3">
    <name type="scientific">Paenibacillus contaminans</name>
    <dbReference type="NCBI Taxonomy" id="450362"/>
    <lineage>
        <taxon>Bacteria</taxon>
        <taxon>Bacillati</taxon>
        <taxon>Bacillota</taxon>
        <taxon>Bacilli</taxon>
        <taxon>Bacillales</taxon>
        <taxon>Paenibacillaceae</taxon>
        <taxon>Paenibacillus</taxon>
    </lineage>
</organism>
<proteinExistence type="predicted"/>
<name>A0A329MQS5_9BACL</name>
<protein>
    <submittedName>
        <fullName evidence="2">Uncharacterized protein</fullName>
    </submittedName>
</protein>
<feature type="region of interest" description="Disordered" evidence="1">
    <location>
        <begin position="68"/>
        <end position="107"/>
    </location>
</feature>
<dbReference type="EMBL" id="QMFB01000002">
    <property type="protein sequence ID" value="RAV22289.1"/>
    <property type="molecule type" value="Genomic_DNA"/>
</dbReference>
<dbReference type="AlphaFoldDB" id="A0A329MQS5"/>
<comment type="caution">
    <text evidence="2">The sequence shown here is derived from an EMBL/GenBank/DDBJ whole genome shotgun (WGS) entry which is preliminary data.</text>
</comment>
<feature type="compositionally biased region" description="Polar residues" evidence="1">
    <location>
        <begin position="96"/>
        <end position="105"/>
    </location>
</feature>
<evidence type="ECO:0000313" key="2">
    <source>
        <dbReference type="EMBL" id="RAV22289.1"/>
    </source>
</evidence>
<dbReference type="OrthoDB" id="2655795at2"/>
<keyword evidence="3" id="KW-1185">Reference proteome</keyword>
<dbReference type="Proteomes" id="UP000250369">
    <property type="component" value="Unassembled WGS sequence"/>
</dbReference>